<sequence length="350" mass="38818">MTFSAVTILILSLVAAVVVAIGVWAYSTANRLDRLHVRSDLSWQALDAALARRAVVVRSIAASIPVPEGRALALLADTAERADRTRREEAENALSAALARLETGRLRPQLVAELADAEARVLIARRFHNDAVRDTLALRRRRPVRWLHLGGTAPLPTYFEIAERAGAVATAPATAPVPADRTTPIPDRARTSARVVLLDEDGRVLLLRGHDPAAPERHFWFTVGGAVEGGEDLATAALREIAEETGLHVDRDHLCGPMWRRVAVFPFNGEVLHSEELFFAVRVPSFEPADDGFTDLERRMRLEHRWFDEEDLQALVRSGSAVYPQDLPELLDEARQIAARRRQPEIRAIH</sequence>
<dbReference type="SUPFAM" id="SSF55811">
    <property type="entry name" value="Nudix"/>
    <property type="match status" value="1"/>
</dbReference>
<dbReference type="EMBL" id="UGVI01000001">
    <property type="protein sequence ID" value="SUE13774.1"/>
    <property type="molecule type" value="Genomic_DNA"/>
</dbReference>
<keyword evidence="6" id="KW-1185">Reference proteome</keyword>
<protein>
    <submittedName>
        <fullName evidence="5">Nudix superfamily hydrolase</fullName>
    </submittedName>
</protein>
<evidence type="ECO:0000259" key="4">
    <source>
        <dbReference type="PROSITE" id="PS51462"/>
    </source>
</evidence>
<gene>
    <name evidence="5" type="ORF">NCTC13296_00602</name>
</gene>
<name>A0A379LUQ1_9NOCA</name>
<evidence type="ECO:0000256" key="2">
    <source>
        <dbReference type="ARBA" id="ARBA00022801"/>
    </source>
</evidence>
<dbReference type="OrthoDB" id="3214694at2"/>
<dbReference type="AlphaFoldDB" id="A0A379LUQ1"/>
<dbReference type="CDD" id="cd04685">
    <property type="entry name" value="NUDIX_Hydrolase"/>
    <property type="match status" value="1"/>
</dbReference>
<dbReference type="InterPro" id="IPR023353">
    <property type="entry name" value="LemA-like_dom_sf"/>
</dbReference>
<dbReference type="PANTHER" id="PTHR43046:SF12">
    <property type="entry name" value="GDP-MANNOSE MANNOSYL HYDROLASE"/>
    <property type="match status" value="1"/>
</dbReference>
<evidence type="ECO:0000256" key="3">
    <source>
        <dbReference type="ARBA" id="ARBA00022842"/>
    </source>
</evidence>
<organism evidence="5 6">
    <name type="scientific">Rhodococcus gordoniae</name>
    <dbReference type="NCBI Taxonomy" id="223392"/>
    <lineage>
        <taxon>Bacteria</taxon>
        <taxon>Bacillati</taxon>
        <taxon>Actinomycetota</taxon>
        <taxon>Actinomycetes</taxon>
        <taxon>Mycobacteriales</taxon>
        <taxon>Nocardiaceae</taxon>
        <taxon>Rhodococcus</taxon>
    </lineage>
</organism>
<dbReference type="InterPro" id="IPR000086">
    <property type="entry name" value="NUDIX_hydrolase_dom"/>
</dbReference>
<comment type="cofactor">
    <cofactor evidence="1">
        <name>Mg(2+)</name>
        <dbReference type="ChEBI" id="CHEBI:18420"/>
    </cofactor>
</comment>
<dbReference type="InterPro" id="IPR015797">
    <property type="entry name" value="NUDIX_hydrolase-like_dom_sf"/>
</dbReference>
<keyword evidence="2 5" id="KW-0378">Hydrolase</keyword>
<dbReference type="SUPFAM" id="SSF140478">
    <property type="entry name" value="LemA-like"/>
    <property type="match status" value="1"/>
</dbReference>
<evidence type="ECO:0000313" key="6">
    <source>
        <dbReference type="Proteomes" id="UP000254569"/>
    </source>
</evidence>
<dbReference type="PROSITE" id="PS51462">
    <property type="entry name" value="NUDIX"/>
    <property type="match status" value="1"/>
</dbReference>
<reference evidence="5 6" key="1">
    <citation type="submission" date="2018-06" db="EMBL/GenBank/DDBJ databases">
        <authorList>
            <consortium name="Pathogen Informatics"/>
            <person name="Doyle S."/>
        </authorList>
    </citation>
    <scope>NUCLEOTIDE SEQUENCE [LARGE SCALE GENOMIC DNA]</scope>
    <source>
        <strain evidence="5 6">NCTC13296</strain>
    </source>
</reference>
<accession>A0A379LUQ1</accession>
<dbReference type="PROSITE" id="PS00893">
    <property type="entry name" value="NUDIX_BOX"/>
    <property type="match status" value="1"/>
</dbReference>
<keyword evidence="3" id="KW-0460">Magnesium</keyword>
<feature type="domain" description="Nudix hydrolase" evidence="4">
    <location>
        <begin position="188"/>
        <end position="329"/>
    </location>
</feature>
<dbReference type="Pfam" id="PF00293">
    <property type="entry name" value="NUDIX"/>
    <property type="match status" value="1"/>
</dbReference>
<evidence type="ECO:0000256" key="1">
    <source>
        <dbReference type="ARBA" id="ARBA00001946"/>
    </source>
</evidence>
<dbReference type="Proteomes" id="UP000254569">
    <property type="component" value="Unassembled WGS sequence"/>
</dbReference>
<dbReference type="RefSeq" id="WP_064064971.1">
    <property type="nucleotide sequence ID" value="NZ_LPZN01000050.1"/>
</dbReference>
<dbReference type="InterPro" id="IPR020084">
    <property type="entry name" value="NUDIX_hydrolase_CS"/>
</dbReference>
<evidence type="ECO:0000313" key="5">
    <source>
        <dbReference type="EMBL" id="SUE13774.1"/>
    </source>
</evidence>
<dbReference type="PANTHER" id="PTHR43046">
    <property type="entry name" value="GDP-MANNOSE MANNOSYL HYDROLASE"/>
    <property type="match status" value="1"/>
</dbReference>
<dbReference type="Gene3D" id="3.90.79.10">
    <property type="entry name" value="Nucleoside Triphosphate Pyrophosphohydrolase"/>
    <property type="match status" value="1"/>
</dbReference>
<proteinExistence type="predicted"/>
<dbReference type="GO" id="GO:0016787">
    <property type="term" value="F:hydrolase activity"/>
    <property type="evidence" value="ECO:0007669"/>
    <property type="project" value="UniProtKB-KW"/>
</dbReference>